<sequence>MQSGSGARETGEIVKERSRDLVGDRAALPPLPSKVGTLEEALEVISDGCTLMFGGFGGVGTPPTLIEGLLAKGVRELVLIGNDTGFPHIGIGRLVTAGRAKKVIASHIGSNPNAGRQMEDGSLEVEFYPQGTLAEKIRAGGVGLGGILVDVGIGTIMEQGRERVTVGGRPYLVEPALTADVAIVHARQADPFGNLVFDKSGRNFNPLVAMAGRFTIAEADEIVPFGALDPEHVVTPGIFVHMVIPSKGVNWEWAWEKKAGTGSRSAPPGS</sequence>
<dbReference type="Proteomes" id="UP000317036">
    <property type="component" value="Unassembled WGS sequence"/>
</dbReference>
<dbReference type="AlphaFoldDB" id="A0A559JK78"/>
<dbReference type="InterPro" id="IPR004163">
    <property type="entry name" value="CoA_transf_BS"/>
</dbReference>
<dbReference type="PANTHER" id="PTHR13707">
    <property type="entry name" value="KETOACID-COENZYME A TRANSFERASE"/>
    <property type="match status" value="1"/>
</dbReference>
<evidence type="ECO:0000313" key="4">
    <source>
        <dbReference type="Proteomes" id="UP000317036"/>
    </source>
</evidence>
<reference evidence="3 4" key="1">
    <citation type="submission" date="2019-07" db="EMBL/GenBank/DDBJ databases">
        <authorList>
            <person name="Kim J."/>
        </authorList>
    </citation>
    <scope>NUCLEOTIDE SEQUENCE [LARGE SCALE GENOMIC DNA]</scope>
    <source>
        <strain evidence="3 4">JC52</strain>
    </source>
</reference>
<keyword evidence="4" id="KW-1185">Reference proteome</keyword>
<keyword evidence="2 3" id="KW-0808">Transferase</keyword>
<dbReference type="GO" id="GO:0008410">
    <property type="term" value="F:CoA-transferase activity"/>
    <property type="evidence" value="ECO:0007669"/>
    <property type="project" value="InterPro"/>
</dbReference>
<evidence type="ECO:0000313" key="3">
    <source>
        <dbReference type="EMBL" id="TVY00269.1"/>
    </source>
</evidence>
<dbReference type="InterPro" id="IPR037171">
    <property type="entry name" value="NagB/RpiA_transferase-like"/>
</dbReference>
<dbReference type="Pfam" id="PF01144">
    <property type="entry name" value="CoA_trans"/>
    <property type="match status" value="1"/>
</dbReference>
<gene>
    <name evidence="3" type="ORF">FPZ49_33585</name>
</gene>
<comment type="similarity">
    <text evidence="1">Belongs to the 3-oxoacid CoA-transferase subunit A family.</text>
</comment>
<accession>A0A559JK78</accession>
<name>A0A559JK78_9BACL</name>
<dbReference type="PROSITE" id="PS01273">
    <property type="entry name" value="COA_TRANSF_1"/>
    <property type="match status" value="1"/>
</dbReference>
<dbReference type="EMBL" id="VNJI01000078">
    <property type="protein sequence ID" value="TVY00269.1"/>
    <property type="molecule type" value="Genomic_DNA"/>
</dbReference>
<proteinExistence type="inferred from homology"/>
<dbReference type="OrthoDB" id="9777193at2"/>
<evidence type="ECO:0000256" key="1">
    <source>
        <dbReference type="ARBA" id="ARBA00005612"/>
    </source>
</evidence>
<dbReference type="NCBIfam" id="TIGR02429">
    <property type="entry name" value="pcaI_scoA_fam"/>
    <property type="match status" value="1"/>
</dbReference>
<dbReference type="PANTHER" id="PTHR13707:SF60">
    <property type="entry name" value="ACETATE COA-TRANSFERASE SUBUNIT ALPHA"/>
    <property type="match status" value="1"/>
</dbReference>
<evidence type="ECO:0000256" key="2">
    <source>
        <dbReference type="ARBA" id="ARBA00022679"/>
    </source>
</evidence>
<organism evidence="3 4">
    <name type="scientific">Paenibacillus cremeus</name>
    <dbReference type="NCBI Taxonomy" id="2163881"/>
    <lineage>
        <taxon>Bacteria</taxon>
        <taxon>Bacillati</taxon>
        <taxon>Bacillota</taxon>
        <taxon>Bacilli</taxon>
        <taxon>Bacillales</taxon>
        <taxon>Paenibacillaceae</taxon>
        <taxon>Paenibacillus</taxon>
    </lineage>
</organism>
<dbReference type="SUPFAM" id="SSF100950">
    <property type="entry name" value="NagB/RpiA/CoA transferase-like"/>
    <property type="match status" value="1"/>
</dbReference>
<dbReference type="Gene3D" id="3.40.1080.10">
    <property type="entry name" value="Glutaconate Coenzyme A-transferase"/>
    <property type="match status" value="1"/>
</dbReference>
<dbReference type="InterPro" id="IPR004165">
    <property type="entry name" value="CoA_trans_fam_I"/>
</dbReference>
<comment type="caution">
    <text evidence="3">The sequence shown here is derived from an EMBL/GenBank/DDBJ whole genome shotgun (WGS) entry which is preliminary data.</text>
</comment>
<dbReference type="SMART" id="SM00882">
    <property type="entry name" value="CoA_trans"/>
    <property type="match status" value="1"/>
</dbReference>
<protein>
    <submittedName>
        <fullName evidence="3">CoA transferase subunit A</fullName>
    </submittedName>
</protein>
<dbReference type="InterPro" id="IPR012792">
    <property type="entry name" value="3-oxoacid_CoA-transf_A"/>
</dbReference>